<dbReference type="GO" id="GO:0009307">
    <property type="term" value="P:DNA restriction-modification system"/>
    <property type="evidence" value="ECO:0007669"/>
    <property type="project" value="InterPro"/>
</dbReference>
<comment type="caution">
    <text evidence="7">The sequence shown here is derived from an EMBL/GenBank/DDBJ whole genome shotgun (WGS) entry which is preliminary data.</text>
</comment>
<dbReference type="RefSeq" id="WP_123368054.1">
    <property type="nucleotide sequence ID" value="NZ_MOBO01000026.1"/>
</dbReference>
<dbReference type="GO" id="GO:0043565">
    <property type="term" value="F:sequence-specific DNA binding"/>
    <property type="evidence" value="ECO:0007669"/>
    <property type="project" value="TreeGrafter"/>
</dbReference>
<dbReference type="EC" id="2.1.1.72" evidence="2"/>
<dbReference type="InterPro" id="IPR012327">
    <property type="entry name" value="MeTrfase_D12"/>
</dbReference>
<dbReference type="PANTHER" id="PTHR30481:SF2">
    <property type="entry name" value="SITE-SPECIFIC DNA-METHYLTRANSFERASE (ADENINE-SPECIFIC)"/>
    <property type="match status" value="1"/>
</dbReference>
<accession>A0A423J7K8</accession>
<comment type="catalytic activity">
    <reaction evidence="6">
        <text>a 2'-deoxyadenosine in DNA + S-adenosyl-L-methionine = an N(6)-methyl-2'-deoxyadenosine in DNA + S-adenosyl-L-homocysteine + H(+)</text>
        <dbReference type="Rhea" id="RHEA:15197"/>
        <dbReference type="Rhea" id="RHEA-COMP:12418"/>
        <dbReference type="Rhea" id="RHEA-COMP:12419"/>
        <dbReference type="ChEBI" id="CHEBI:15378"/>
        <dbReference type="ChEBI" id="CHEBI:57856"/>
        <dbReference type="ChEBI" id="CHEBI:59789"/>
        <dbReference type="ChEBI" id="CHEBI:90615"/>
        <dbReference type="ChEBI" id="CHEBI:90616"/>
        <dbReference type="EC" id="2.1.1.72"/>
    </reaction>
</comment>
<dbReference type="SUPFAM" id="SSF53335">
    <property type="entry name" value="S-adenosyl-L-methionine-dependent methyltransferases"/>
    <property type="match status" value="1"/>
</dbReference>
<evidence type="ECO:0000256" key="2">
    <source>
        <dbReference type="ARBA" id="ARBA00011900"/>
    </source>
</evidence>
<dbReference type="AlphaFoldDB" id="A0A423J7K8"/>
<keyword evidence="5" id="KW-0949">S-adenosyl-L-methionine</keyword>
<dbReference type="GO" id="GO:0009007">
    <property type="term" value="F:site-specific DNA-methyltransferase (adenine-specific) activity"/>
    <property type="evidence" value="ECO:0007669"/>
    <property type="project" value="UniProtKB-EC"/>
</dbReference>
<dbReference type="InterPro" id="IPR029063">
    <property type="entry name" value="SAM-dependent_MTases_sf"/>
</dbReference>
<dbReference type="GO" id="GO:1904047">
    <property type="term" value="F:S-adenosyl-L-methionine binding"/>
    <property type="evidence" value="ECO:0007669"/>
    <property type="project" value="TreeGrafter"/>
</dbReference>
<dbReference type="PANTHER" id="PTHR30481">
    <property type="entry name" value="DNA ADENINE METHYLASE"/>
    <property type="match status" value="1"/>
</dbReference>
<dbReference type="GO" id="GO:0032259">
    <property type="term" value="P:methylation"/>
    <property type="evidence" value="ECO:0007669"/>
    <property type="project" value="UniProtKB-KW"/>
</dbReference>
<proteinExistence type="inferred from homology"/>
<name>A0A423J7K8_9PSED</name>
<evidence type="ECO:0000313" key="7">
    <source>
        <dbReference type="EMBL" id="RON33693.1"/>
    </source>
</evidence>
<dbReference type="PIRSF" id="PIRSF000398">
    <property type="entry name" value="M_m6A_EcoRV"/>
    <property type="match status" value="1"/>
</dbReference>
<keyword evidence="3 7" id="KW-0489">Methyltransferase</keyword>
<comment type="similarity">
    <text evidence="1">Belongs to the N(4)/N(6)-methyltransferase family.</text>
</comment>
<dbReference type="PRINTS" id="PR00505">
    <property type="entry name" value="D12N6MTFRASE"/>
</dbReference>
<dbReference type="Gene3D" id="1.10.1020.10">
    <property type="entry name" value="Adenine-specific Methyltransferase, Domain 2"/>
    <property type="match status" value="1"/>
</dbReference>
<dbReference type="InterPro" id="IPR023095">
    <property type="entry name" value="Ade_MeTrfase_dom_2"/>
</dbReference>
<dbReference type="Proteomes" id="UP000286351">
    <property type="component" value="Unassembled WGS sequence"/>
</dbReference>
<reference evidence="7 8" key="1">
    <citation type="submission" date="2016-10" db="EMBL/GenBank/DDBJ databases">
        <title>Comparative genome analysis of multiple Pseudomonas spp. focuses on biocontrol and plant growth promoting traits.</title>
        <authorList>
            <person name="Tao X.-Y."/>
            <person name="Taylor C.G."/>
        </authorList>
    </citation>
    <scope>NUCLEOTIDE SEQUENCE [LARGE SCALE GENOMIC DNA]</scope>
    <source>
        <strain evidence="7 8">38D4</strain>
    </source>
</reference>
<dbReference type="GO" id="GO:0006298">
    <property type="term" value="P:mismatch repair"/>
    <property type="evidence" value="ECO:0007669"/>
    <property type="project" value="TreeGrafter"/>
</dbReference>
<evidence type="ECO:0000256" key="3">
    <source>
        <dbReference type="ARBA" id="ARBA00022603"/>
    </source>
</evidence>
<dbReference type="Pfam" id="PF02086">
    <property type="entry name" value="MethyltransfD12"/>
    <property type="match status" value="1"/>
</dbReference>
<dbReference type="InterPro" id="IPR012263">
    <property type="entry name" value="M_m6A_EcoRV"/>
</dbReference>
<sequence>MYSNKLYSPLRYPGGKARFAPFIAEVMRANGLESGHYLEPFAGGAGVALELLFDGHATHVHINDLDPAVFVFWSAVTADPDGVLKLLHDTPITMDQWYHWRSVMLGQDPDLSLAERGFATLFVNRTNRSGILKGGVIGGKSQAGTYKLDARFSKEMIAARLERIALNADRISVYCEDAFLLLSRAAEFLPEQSLIYLDPPYYVKGRGLYRNFYKHDDHLQIAQLLQSPDFERPWVVSYDSAPEICEMYSQNEALSYGLHYTAQARYVGDEVMFFKEGISVPDAKIPRATVAA</sequence>
<dbReference type="EMBL" id="MOBO01000026">
    <property type="protein sequence ID" value="RON33693.1"/>
    <property type="molecule type" value="Genomic_DNA"/>
</dbReference>
<evidence type="ECO:0000256" key="4">
    <source>
        <dbReference type="ARBA" id="ARBA00022679"/>
    </source>
</evidence>
<organism evidence="7 8">
    <name type="scientific">Pseudomonas brassicacearum</name>
    <dbReference type="NCBI Taxonomy" id="930166"/>
    <lineage>
        <taxon>Bacteria</taxon>
        <taxon>Pseudomonadati</taxon>
        <taxon>Pseudomonadota</taxon>
        <taxon>Gammaproteobacteria</taxon>
        <taxon>Pseudomonadales</taxon>
        <taxon>Pseudomonadaceae</taxon>
        <taxon>Pseudomonas</taxon>
    </lineage>
</organism>
<dbReference type="Gene3D" id="3.40.50.150">
    <property type="entry name" value="Vaccinia Virus protein VP39"/>
    <property type="match status" value="1"/>
</dbReference>
<evidence type="ECO:0000256" key="5">
    <source>
        <dbReference type="ARBA" id="ARBA00022691"/>
    </source>
</evidence>
<keyword evidence="4 7" id="KW-0808">Transferase</keyword>
<gene>
    <name evidence="7" type="ORF">BK664_24650</name>
</gene>
<protein>
    <recommendedName>
        <fullName evidence="2">site-specific DNA-methyltransferase (adenine-specific)</fullName>
        <ecNumber evidence="2">2.1.1.72</ecNumber>
    </recommendedName>
</protein>
<evidence type="ECO:0000313" key="8">
    <source>
        <dbReference type="Proteomes" id="UP000286351"/>
    </source>
</evidence>
<evidence type="ECO:0000256" key="1">
    <source>
        <dbReference type="ARBA" id="ARBA00006594"/>
    </source>
</evidence>
<evidence type="ECO:0000256" key="6">
    <source>
        <dbReference type="ARBA" id="ARBA00047942"/>
    </source>
</evidence>